<accession>A0A9P4M8F5</accession>
<dbReference type="Gene3D" id="3.40.1110.10">
    <property type="entry name" value="Calcium-transporting ATPase, cytoplasmic domain N"/>
    <property type="match status" value="1"/>
</dbReference>
<dbReference type="GO" id="GO:0019829">
    <property type="term" value="F:ATPase-coupled monoatomic cation transmembrane transporter activity"/>
    <property type="evidence" value="ECO:0007669"/>
    <property type="project" value="InterPro"/>
</dbReference>
<dbReference type="SUPFAM" id="SSF81653">
    <property type="entry name" value="Calcium ATPase, transduction domain A"/>
    <property type="match status" value="1"/>
</dbReference>
<dbReference type="SFLD" id="SFLDG00002">
    <property type="entry name" value="C1.7:_P-type_atpase_like"/>
    <property type="match status" value="1"/>
</dbReference>
<dbReference type="InterPro" id="IPR018303">
    <property type="entry name" value="ATPase_P-typ_P_site"/>
</dbReference>
<evidence type="ECO:0000256" key="1">
    <source>
        <dbReference type="ARBA" id="ARBA00004370"/>
    </source>
</evidence>
<feature type="domain" description="HMA" evidence="8">
    <location>
        <begin position="11"/>
        <end position="74"/>
    </location>
</feature>
<feature type="transmembrane region" description="Helical" evidence="7">
    <location>
        <begin position="164"/>
        <end position="181"/>
    </location>
</feature>
<dbReference type="SFLD" id="SFLDS00003">
    <property type="entry name" value="Haloacid_Dehalogenase"/>
    <property type="match status" value="1"/>
</dbReference>
<dbReference type="Pfam" id="PF00403">
    <property type="entry name" value="HMA"/>
    <property type="match status" value="1"/>
</dbReference>
<dbReference type="Pfam" id="PF00702">
    <property type="entry name" value="Hydrolase"/>
    <property type="match status" value="1"/>
</dbReference>
<dbReference type="InterPro" id="IPR059000">
    <property type="entry name" value="ATPase_P-type_domA"/>
</dbReference>
<evidence type="ECO:0000256" key="3">
    <source>
        <dbReference type="ARBA" id="ARBA00022723"/>
    </source>
</evidence>
<dbReference type="FunFam" id="2.70.150.10:FF:000002">
    <property type="entry name" value="Copper-transporting ATPase 1, putative"/>
    <property type="match status" value="1"/>
</dbReference>
<dbReference type="OrthoDB" id="432719at2759"/>
<dbReference type="NCBIfam" id="TIGR01494">
    <property type="entry name" value="ATPase_P-type"/>
    <property type="match status" value="2"/>
</dbReference>
<dbReference type="GO" id="GO:0016020">
    <property type="term" value="C:membrane"/>
    <property type="evidence" value="ECO:0007669"/>
    <property type="project" value="UniProtKB-SubCell"/>
</dbReference>
<dbReference type="InterPro" id="IPR006121">
    <property type="entry name" value="HMA_dom"/>
</dbReference>
<keyword evidence="7" id="KW-0067">ATP-binding</keyword>
<dbReference type="SFLD" id="SFLDF00027">
    <property type="entry name" value="p-type_atpase"/>
    <property type="match status" value="1"/>
</dbReference>
<dbReference type="Pfam" id="PF24534">
    <property type="entry name" value="HMA_PCA1"/>
    <property type="match status" value="1"/>
</dbReference>
<feature type="transmembrane region" description="Helical" evidence="7">
    <location>
        <begin position="793"/>
        <end position="814"/>
    </location>
</feature>
<dbReference type="GO" id="GO:0030003">
    <property type="term" value="P:intracellular monoatomic cation homeostasis"/>
    <property type="evidence" value="ECO:0007669"/>
    <property type="project" value="UniProtKB-ARBA"/>
</dbReference>
<proteinExistence type="inferred from homology"/>
<dbReference type="Pfam" id="PF00122">
    <property type="entry name" value="E1-E2_ATPase"/>
    <property type="match status" value="1"/>
</dbReference>
<evidence type="ECO:0000256" key="5">
    <source>
        <dbReference type="ARBA" id="ARBA00022989"/>
    </source>
</evidence>
<dbReference type="PANTHER" id="PTHR46594:SF4">
    <property type="entry name" value="P-TYPE CATION-TRANSPORTING ATPASE"/>
    <property type="match status" value="1"/>
</dbReference>
<keyword evidence="10" id="KW-1185">Reference proteome</keyword>
<evidence type="ECO:0000259" key="8">
    <source>
        <dbReference type="PROSITE" id="PS50846"/>
    </source>
</evidence>
<keyword evidence="6 7" id="KW-0472">Membrane</keyword>
<keyword evidence="5 7" id="KW-1133">Transmembrane helix</keyword>
<feature type="transmembrane region" description="Helical" evidence="7">
    <location>
        <begin position="193"/>
        <end position="214"/>
    </location>
</feature>
<protein>
    <submittedName>
        <fullName evidence="9">Cu2+-exporting ATPase</fullName>
    </submittedName>
</protein>
<dbReference type="SUPFAM" id="SSF55008">
    <property type="entry name" value="HMA, heavy metal-associated domain"/>
    <property type="match status" value="1"/>
</dbReference>
<dbReference type="NCBIfam" id="TIGR01525">
    <property type="entry name" value="ATPase-IB_hvy"/>
    <property type="match status" value="1"/>
</dbReference>
<dbReference type="Gene3D" id="3.30.70.100">
    <property type="match status" value="1"/>
</dbReference>
<dbReference type="AlphaFoldDB" id="A0A9P4M8F5"/>
<evidence type="ECO:0000313" key="9">
    <source>
        <dbReference type="EMBL" id="KAF2098307.1"/>
    </source>
</evidence>
<evidence type="ECO:0000256" key="7">
    <source>
        <dbReference type="RuleBase" id="RU362081"/>
    </source>
</evidence>
<dbReference type="PROSITE" id="PS50846">
    <property type="entry name" value="HMA_2"/>
    <property type="match status" value="1"/>
</dbReference>
<organism evidence="9 10">
    <name type="scientific">Rhizodiscina lignyota</name>
    <dbReference type="NCBI Taxonomy" id="1504668"/>
    <lineage>
        <taxon>Eukaryota</taxon>
        <taxon>Fungi</taxon>
        <taxon>Dikarya</taxon>
        <taxon>Ascomycota</taxon>
        <taxon>Pezizomycotina</taxon>
        <taxon>Dothideomycetes</taxon>
        <taxon>Pleosporomycetidae</taxon>
        <taxon>Aulographales</taxon>
        <taxon>Rhizodiscinaceae</taxon>
        <taxon>Rhizodiscina</taxon>
    </lineage>
</organism>
<dbReference type="InterPro" id="IPR044492">
    <property type="entry name" value="P_typ_ATPase_HD_dom"/>
</dbReference>
<dbReference type="Proteomes" id="UP000799772">
    <property type="component" value="Unassembled WGS sequence"/>
</dbReference>
<dbReference type="PRINTS" id="PR00119">
    <property type="entry name" value="CATATPASE"/>
</dbReference>
<evidence type="ECO:0000313" key="10">
    <source>
        <dbReference type="Proteomes" id="UP000799772"/>
    </source>
</evidence>
<feature type="transmembrane region" description="Helical" evidence="7">
    <location>
        <begin position="415"/>
        <end position="437"/>
    </location>
</feature>
<dbReference type="InterPro" id="IPR023298">
    <property type="entry name" value="ATPase_P-typ_TM_dom_sf"/>
</dbReference>
<feature type="transmembrane region" description="Helical" evidence="7">
    <location>
        <begin position="262"/>
        <end position="280"/>
    </location>
</feature>
<keyword evidence="3 7" id="KW-0479">Metal-binding</keyword>
<sequence>MDIEKGPPQYEKAVLTVQGMTCSGCEKNIEKAIAAIPGTRNINSSVVLARAEFEIDTNRTAVEDAISTLHQTTTYTCTRVSETKEQYLDVIISDAKSFCDRSPPKGITGISMVSAQKVRISYDPSEIGARHLVENVFSTQLDLAPLEPPISLTAGKRQVRREGYLFLASAILTVPVLVLGWAPLPEKGSRPVIYTSISLALASIVQLGVALEFYTKAFKSLVYSRLLEVDALIVLSTTAAYVFSLIIFALDLAGMPLNIGQFFETSTLLVSIIMLGRFVSELSRHKAMESVSVRSLQSTTALIYTNRERTMTREIDVRLLEHSDVFRVAPESRIVTDGTVVYGGSEVDESMVTGEPIPVAKSIDSQVVAGSVNGFGALDVALTKLPFENTISTIATMVDEAELSKPRSQAIADQFAGYFVPVVLVITVVVFVIQILVRKFALRVSAADAAVDAITYAIATLIVSCPCAIGLAVPMVVVIASGVTAKRGVVMKDPQMVEIARKTTHVVFDKTGTLTEESMTVTAEYYEYNGGPSVFYGPLIATLAAGTKHPISAAINHHLCRRYDSAQNLLKNIKSVPGKGIQAEGEQDTMWRLGSPEWTCHEQHPEVKKLLAIPGTSVVCVTRGDHLVAVFGLSNTIRREARTVVDRLRSQGVAVSIVSGDNLNAVHYVADQLNIGHSDAIGRCSPADKDYYIRGICAQNPNAVVMFCGDGTNDAPALKRAHVGVHIAEGTDIAGAAANVVLVRPDLRGVLLAIDVSKAAYRRIVFNFSWSALYNLLALTMAAGAWVKFRIPPAYAALGEIVSVLPVIGIALSLRWSKFGQRG</sequence>
<reference evidence="9" key="1">
    <citation type="journal article" date="2020" name="Stud. Mycol.">
        <title>101 Dothideomycetes genomes: a test case for predicting lifestyles and emergence of pathogens.</title>
        <authorList>
            <person name="Haridas S."/>
            <person name="Albert R."/>
            <person name="Binder M."/>
            <person name="Bloem J."/>
            <person name="Labutti K."/>
            <person name="Salamov A."/>
            <person name="Andreopoulos B."/>
            <person name="Baker S."/>
            <person name="Barry K."/>
            <person name="Bills G."/>
            <person name="Bluhm B."/>
            <person name="Cannon C."/>
            <person name="Castanera R."/>
            <person name="Culley D."/>
            <person name="Daum C."/>
            <person name="Ezra D."/>
            <person name="Gonzalez J."/>
            <person name="Henrissat B."/>
            <person name="Kuo A."/>
            <person name="Liang C."/>
            <person name="Lipzen A."/>
            <person name="Lutzoni F."/>
            <person name="Magnuson J."/>
            <person name="Mondo S."/>
            <person name="Nolan M."/>
            <person name="Ohm R."/>
            <person name="Pangilinan J."/>
            <person name="Park H.-J."/>
            <person name="Ramirez L."/>
            <person name="Alfaro M."/>
            <person name="Sun H."/>
            <person name="Tritt A."/>
            <person name="Yoshinaga Y."/>
            <person name="Zwiers L.-H."/>
            <person name="Turgeon B."/>
            <person name="Goodwin S."/>
            <person name="Spatafora J."/>
            <person name="Crous P."/>
            <person name="Grigoriev I."/>
        </authorList>
    </citation>
    <scope>NUCLEOTIDE SEQUENCE</scope>
    <source>
        <strain evidence="9">CBS 133067</strain>
    </source>
</reference>
<dbReference type="InterPro" id="IPR036412">
    <property type="entry name" value="HAD-like_sf"/>
</dbReference>
<dbReference type="InterPro" id="IPR001757">
    <property type="entry name" value="P_typ_ATPase"/>
</dbReference>
<dbReference type="SUPFAM" id="SSF81665">
    <property type="entry name" value="Calcium ATPase, transmembrane domain M"/>
    <property type="match status" value="1"/>
</dbReference>
<evidence type="ECO:0000256" key="6">
    <source>
        <dbReference type="ARBA" id="ARBA00023136"/>
    </source>
</evidence>
<comment type="similarity">
    <text evidence="7">Belongs to the cation transport ATPase (P-type) (TC 3.A.3) family. Type IB subfamily.</text>
</comment>
<comment type="caution">
    <text evidence="9">The sequence shown here is derived from an EMBL/GenBank/DDBJ whole genome shotgun (WGS) entry which is preliminary data.</text>
</comment>
<dbReference type="EMBL" id="ML978127">
    <property type="protein sequence ID" value="KAF2098307.1"/>
    <property type="molecule type" value="Genomic_DNA"/>
</dbReference>
<keyword evidence="7" id="KW-0547">Nucleotide-binding</keyword>
<dbReference type="GO" id="GO:0016887">
    <property type="term" value="F:ATP hydrolysis activity"/>
    <property type="evidence" value="ECO:0007669"/>
    <property type="project" value="InterPro"/>
</dbReference>
<comment type="subcellular location">
    <subcellularLocation>
        <location evidence="1 7">Membrane</location>
    </subcellularLocation>
</comment>
<dbReference type="InterPro" id="IPR056236">
    <property type="entry name" value="HMA_PCA1"/>
</dbReference>
<dbReference type="Gene3D" id="2.70.150.10">
    <property type="entry name" value="Calcium-transporting ATPase, cytoplasmic transduction domain A"/>
    <property type="match status" value="1"/>
</dbReference>
<dbReference type="CDD" id="cd00371">
    <property type="entry name" value="HMA"/>
    <property type="match status" value="1"/>
</dbReference>
<name>A0A9P4M8F5_9PEZI</name>
<evidence type="ECO:0000256" key="4">
    <source>
        <dbReference type="ARBA" id="ARBA00022967"/>
    </source>
</evidence>
<dbReference type="InterPro" id="IPR027256">
    <property type="entry name" value="P-typ_ATPase_IB"/>
</dbReference>
<feature type="transmembrane region" description="Helical" evidence="7">
    <location>
        <begin position="226"/>
        <end position="250"/>
    </location>
</feature>
<dbReference type="PROSITE" id="PS00154">
    <property type="entry name" value="ATPASE_E1_E2"/>
    <property type="match status" value="1"/>
</dbReference>
<dbReference type="SUPFAM" id="SSF56784">
    <property type="entry name" value="HAD-like"/>
    <property type="match status" value="1"/>
</dbReference>
<dbReference type="InterPro" id="IPR036163">
    <property type="entry name" value="HMA_dom_sf"/>
</dbReference>
<feature type="transmembrane region" description="Helical" evidence="7">
    <location>
        <begin position="764"/>
        <end position="787"/>
    </location>
</feature>
<dbReference type="GO" id="GO:0005524">
    <property type="term" value="F:ATP binding"/>
    <property type="evidence" value="ECO:0007669"/>
    <property type="project" value="UniProtKB-UniRule"/>
</dbReference>
<evidence type="ECO:0000256" key="2">
    <source>
        <dbReference type="ARBA" id="ARBA00022692"/>
    </source>
</evidence>
<dbReference type="InterPro" id="IPR008250">
    <property type="entry name" value="ATPase_P-typ_transduc_dom_A_sf"/>
</dbReference>
<keyword evidence="4" id="KW-1278">Translocase</keyword>
<dbReference type="PANTHER" id="PTHR46594">
    <property type="entry name" value="P-TYPE CATION-TRANSPORTING ATPASE"/>
    <property type="match status" value="1"/>
</dbReference>
<dbReference type="InterPro" id="IPR023214">
    <property type="entry name" value="HAD_sf"/>
</dbReference>
<dbReference type="Gene3D" id="3.40.50.1000">
    <property type="entry name" value="HAD superfamily/HAD-like"/>
    <property type="match status" value="1"/>
</dbReference>
<dbReference type="NCBIfam" id="TIGR01511">
    <property type="entry name" value="ATPase-IB1_Cu"/>
    <property type="match status" value="1"/>
</dbReference>
<dbReference type="InterPro" id="IPR023299">
    <property type="entry name" value="ATPase_P-typ_cyto_dom_N"/>
</dbReference>
<dbReference type="GO" id="GO:0046872">
    <property type="term" value="F:metal ion binding"/>
    <property type="evidence" value="ECO:0007669"/>
    <property type="project" value="UniProtKB-KW"/>
</dbReference>
<keyword evidence="2 7" id="KW-0812">Transmembrane</keyword>
<gene>
    <name evidence="9" type="ORF">NA57DRAFT_40659</name>
</gene>
<feature type="transmembrane region" description="Helical" evidence="7">
    <location>
        <begin position="457"/>
        <end position="483"/>
    </location>
</feature>